<reference evidence="3 4" key="1">
    <citation type="submission" date="2023-11" db="EMBL/GenBank/DDBJ databases">
        <authorList>
            <person name="Bao R."/>
        </authorList>
    </citation>
    <scope>NUCLEOTIDE SEQUENCE [LARGE SCALE GENOMIC DNA]</scope>
    <source>
        <strain evidence="3 4">PJ23</strain>
    </source>
</reference>
<evidence type="ECO:0000256" key="1">
    <source>
        <dbReference type="ARBA" id="ARBA00023125"/>
    </source>
</evidence>
<dbReference type="Proteomes" id="UP001274321">
    <property type="component" value="Unassembled WGS sequence"/>
</dbReference>
<dbReference type="Gene3D" id="1.10.260.40">
    <property type="entry name" value="lambda repressor-like DNA-binding domains"/>
    <property type="match status" value="1"/>
</dbReference>
<dbReference type="InterPro" id="IPR050807">
    <property type="entry name" value="TransReg_Diox_bact_type"/>
</dbReference>
<dbReference type="PROSITE" id="PS50943">
    <property type="entry name" value="HTH_CROC1"/>
    <property type="match status" value="1"/>
</dbReference>
<dbReference type="SMART" id="SM00530">
    <property type="entry name" value="HTH_XRE"/>
    <property type="match status" value="1"/>
</dbReference>
<gene>
    <name evidence="3" type="ORF">SCD90_08725</name>
</gene>
<proteinExistence type="predicted"/>
<accession>A0ABU4RMV3</accession>
<dbReference type="RefSeq" id="WP_319844404.1">
    <property type="nucleotide sequence ID" value="NZ_JAXAFJ010000004.1"/>
</dbReference>
<dbReference type="PANTHER" id="PTHR46797:SF1">
    <property type="entry name" value="METHYLPHOSPHONATE SYNTHASE"/>
    <property type="match status" value="1"/>
</dbReference>
<organism evidence="3 4">
    <name type="scientific">Terrihabitans rhizophilus</name>
    <dbReference type="NCBI Taxonomy" id="3092662"/>
    <lineage>
        <taxon>Bacteria</taxon>
        <taxon>Pseudomonadati</taxon>
        <taxon>Pseudomonadota</taxon>
        <taxon>Alphaproteobacteria</taxon>
        <taxon>Hyphomicrobiales</taxon>
        <taxon>Terrihabitans</taxon>
    </lineage>
</organism>
<dbReference type="InterPro" id="IPR001387">
    <property type="entry name" value="Cro/C1-type_HTH"/>
</dbReference>
<sequence length="88" mass="9831">MCTLVRRIKVHHMRASAMADDVRLGVGLNVRRCRLAAGLTQASLAERMGVDRSYVSGLERGHRNPTVLTLWHLAEVLNVRVRDLVDGL</sequence>
<keyword evidence="4" id="KW-1185">Reference proteome</keyword>
<feature type="domain" description="HTH cro/C1-type" evidence="2">
    <location>
        <begin position="30"/>
        <end position="84"/>
    </location>
</feature>
<name>A0ABU4RMV3_9HYPH</name>
<keyword evidence="1" id="KW-0238">DNA-binding</keyword>
<evidence type="ECO:0000313" key="3">
    <source>
        <dbReference type="EMBL" id="MDX6806147.1"/>
    </source>
</evidence>
<dbReference type="CDD" id="cd00093">
    <property type="entry name" value="HTH_XRE"/>
    <property type="match status" value="1"/>
</dbReference>
<dbReference type="EMBL" id="JAXAFJ010000004">
    <property type="protein sequence ID" value="MDX6806147.1"/>
    <property type="molecule type" value="Genomic_DNA"/>
</dbReference>
<comment type="caution">
    <text evidence="3">The sequence shown here is derived from an EMBL/GenBank/DDBJ whole genome shotgun (WGS) entry which is preliminary data.</text>
</comment>
<evidence type="ECO:0000259" key="2">
    <source>
        <dbReference type="PROSITE" id="PS50943"/>
    </source>
</evidence>
<protein>
    <submittedName>
        <fullName evidence="3">Helix-turn-helix transcriptional regulator</fullName>
    </submittedName>
</protein>
<evidence type="ECO:0000313" key="4">
    <source>
        <dbReference type="Proteomes" id="UP001274321"/>
    </source>
</evidence>
<dbReference type="InterPro" id="IPR010982">
    <property type="entry name" value="Lambda_DNA-bd_dom_sf"/>
</dbReference>
<dbReference type="PANTHER" id="PTHR46797">
    <property type="entry name" value="HTH-TYPE TRANSCRIPTIONAL REGULATOR"/>
    <property type="match status" value="1"/>
</dbReference>
<dbReference type="Pfam" id="PF01381">
    <property type="entry name" value="HTH_3"/>
    <property type="match status" value="1"/>
</dbReference>
<dbReference type="SUPFAM" id="SSF47413">
    <property type="entry name" value="lambda repressor-like DNA-binding domains"/>
    <property type="match status" value="1"/>
</dbReference>